<evidence type="ECO:0000313" key="3">
    <source>
        <dbReference type="Proteomes" id="UP001604002"/>
    </source>
</evidence>
<reference evidence="2 3" key="1">
    <citation type="submission" date="2024-02" db="EMBL/GenBank/DDBJ databases">
        <title>Expansion and revision of Xanthobacter and proposal of Roseixanthobacter gen. nov.</title>
        <authorList>
            <person name="Soltysiak M.P.M."/>
            <person name="Jalihal A."/>
            <person name="Ory A."/>
            <person name="Chrisophersen C."/>
            <person name="Lee A.D."/>
            <person name="Boulton J."/>
            <person name="Springer M."/>
        </authorList>
    </citation>
    <scope>NUCLEOTIDE SEQUENCE [LARGE SCALE GENOMIC DNA]</scope>
    <source>
        <strain evidence="2 3">23A</strain>
    </source>
</reference>
<dbReference type="GO" id="GO:0016746">
    <property type="term" value="F:acyltransferase activity"/>
    <property type="evidence" value="ECO:0007669"/>
    <property type="project" value="UniProtKB-KW"/>
</dbReference>
<dbReference type="InterPro" id="IPR016181">
    <property type="entry name" value="Acyl_CoA_acyltransferase"/>
</dbReference>
<name>A0ABW6ZRX3_9HYPH</name>
<dbReference type="Pfam" id="PF00583">
    <property type="entry name" value="Acetyltransf_1"/>
    <property type="match status" value="1"/>
</dbReference>
<keyword evidence="2" id="KW-0808">Transferase</keyword>
<dbReference type="PROSITE" id="PS51186">
    <property type="entry name" value="GNAT"/>
    <property type="match status" value="1"/>
</dbReference>
<gene>
    <name evidence="2" type="ORF">V5F32_04745</name>
</gene>
<accession>A0ABW6ZRX3</accession>
<dbReference type="EC" id="2.3.1.-" evidence="2"/>
<comment type="caution">
    <text evidence="2">The sequence shown here is derived from an EMBL/GenBank/DDBJ whole genome shotgun (WGS) entry which is preliminary data.</text>
</comment>
<dbReference type="Gene3D" id="3.40.630.30">
    <property type="match status" value="1"/>
</dbReference>
<dbReference type="Proteomes" id="UP001604002">
    <property type="component" value="Unassembled WGS sequence"/>
</dbReference>
<keyword evidence="3" id="KW-1185">Reference proteome</keyword>
<organism evidence="2 3">
    <name type="scientific">Xanthobacter oligotrophicus</name>
    <dbReference type="NCBI Taxonomy" id="2607286"/>
    <lineage>
        <taxon>Bacteria</taxon>
        <taxon>Pseudomonadati</taxon>
        <taxon>Pseudomonadota</taxon>
        <taxon>Alphaproteobacteria</taxon>
        <taxon>Hyphomicrobiales</taxon>
        <taxon>Xanthobacteraceae</taxon>
        <taxon>Xanthobacter</taxon>
    </lineage>
</organism>
<dbReference type="EMBL" id="JBAFVH010000002">
    <property type="protein sequence ID" value="MFG1371466.1"/>
    <property type="molecule type" value="Genomic_DNA"/>
</dbReference>
<sequence length="147" mass="16556">MASSVSMAAVHERIAHLSAYYPAFDDWFWGTVVPGASNGTRLVHSVIRDERIVGVLIAKLDVFERKICTVWVDDTCKGTGMGVRLIRQACSWLGTRRPLASVPEERMTEFAAVLPRMGFELTQCLDSFYRTGRKEFVFNGRLSESLH</sequence>
<dbReference type="InterPro" id="IPR000182">
    <property type="entry name" value="GNAT_dom"/>
</dbReference>
<dbReference type="SUPFAM" id="SSF55729">
    <property type="entry name" value="Acyl-CoA N-acyltransferases (Nat)"/>
    <property type="match status" value="1"/>
</dbReference>
<evidence type="ECO:0000259" key="1">
    <source>
        <dbReference type="PROSITE" id="PS51186"/>
    </source>
</evidence>
<dbReference type="RefSeq" id="WP_393991446.1">
    <property type="nucleotide sequence ID" value="NZ_JBAFVH010000002.1"/>
</dbReference>
<keyword evidence="2" id="KW-0012">Acyltransferase</keyword>
<proteinExistence type="predicted"/>
<protein>
    <submittedName>
        <fullName evidence="2">GNAT family N-acetyltransferase</fullName>
        <ecNumber evidence="2">2.3.1.-</ecNumber>
    </submittedName>
</protein>
<evidence type="ECO:0000313" key="2">
    <source>
        <dbReference type="EMBL" id="MFG1371466.1"/>
    </source>
</evidence>
<feature type="domain" description="N-acetyltransferase" evidence="1">
    <location>
        <begin position="1"/>
        <end position="143"/>
    </location>
</feature>